<sequence>MAKNHTETKRVRDTWAFMIYKRTLLFDPEQSYTAKPGQTLRPTFRDALLEAIRYAFGMWTTFQGMALELRQAQRASRLLVGPGEAAEQAAIRSGLIDASEYVSETIPDGTLLPLNTTFTKSWTLKNVGEVPWIGRSLKRLTPDTALYPTSESMVPVPRTLPGELVVISVEVTTRNVPGFTEVRFKMVDAQGNLCWPDEYPYGATLAIETRNLVWAHREPGNRHRPWQE</sequence>
<feature type="domain" description="Nbr1 FW" evidence="1">
    <location>
        <begin position="105"/>
        <end position="192"/>
    </location>
</feature>
<evidence type="ECO:0000313" key="3">
    <source>
        <dbReference type="Proteomes" id="UP000521748"/>
    </source>
</evidence>
<dbReference type="RefSeq" id="WP_179390183.1">
    <property type="nucleotide sequence ID" value="NZ_JACBYQ010000002.1"/>
</dbReference>
<dbReference type="Proteomes" id="UP000521748">
    <property type="component" value="Unassembled WGS sequence"/>
</dbReference>
<dbReference type="PANTHER" id="PTHR20930">
    <property type="entry name" value="OVARIAN CARCINOMA ANTIGEN CA125-RELATED"/>
    <property type="match status" value="1"/>
</dbReference>
<dbReference type="GO" id="GO:0005975">
    <property type="term" value="P:carbohydrate metabolic process"/>
    <property type="evidence" value="ECO:0007669"/>
    <property type="project" value="UniProtKB-ARBA"/>
</dbReference>
<dbReference type="InterPro" id="IPR032350">
    <property type="entry name" value="Nbr1_FW"/>
</dbReference>
<gene>
    <name evidence="2" type="ORF">FHU41_002788</name>
</gene>
<dbReference type="CDD" id="cd14947">
    <property type="entry name" value="NBR1_like"/>
    <property type="match status" value="1"/>
</dbReference>
<organism evidence="2 3">
    <name type="scientific">Psychromicrobium silvestre</name>
    <dbReference type="NCBI Taxonomy" id="1645614"/>
    <lineage>
        <taxon>Bacteria</taxon>
        <taxon>Bacillati</taxon>
        <taxon>Actinomycetota</taxon>
        <taxon>Actinomycetes</taxon>
        <taxon>Micrococcales</taxon>
        <taxon>Micrococcaceae</taxon>
        <taxon>Psychromicrobium</taxon>
    </lineage>
</organism>
<dbReference type="EMBL" id="JACBYQ010000002">
    <property type="protein sequence ID" value="NYE96538.1"/>
    <property type="molecule type" value="Genomic_DNA"/>
</dbReference>
<dbReference type="Pfam" id="PF16158">
    <property type="entry name" value="N_BRCA1_IG"/>
    <property type="match status" value="1"/>
</dbReference>
<dbReference type="AlphaFoldDB" id="A0A7Y9LVT4"/>
<dbReference type="InterPro" id="IPR013783">
    <property type="entry name" value="Ig-like_fold"/>
</dbReference>
<reference evidence="2 3" key="1">
    <citation type="submission" date="2020-07" db="EMBL/GenBank/DDBJ databases">
        <title>Sequencing the genomes of 1000 actinobacteria strains.</title>
        <authorList>
            <person name="Klenk H.-P."/>
        </authorList>
    </citation>
    <scope>NUCLEOTIDE SEQUENCE [LARGE SCALE GENOMIC DNA]</scope>
    <source>
        <strain evidence="2 3">DSM 102047</strain>
    </source>
</reference>
<dbReference type="Gene3D" id="2.60.40.10">
    <property type="entry name" value="Immunoglobulins"/>
    <property type="match status" value="1"/>
</dbReference>
<proteinExistence type="predicted"/>
<accession>A0A7Y9LVT4</accession>
<evidence type="ECO:0000259" key="1">
    <source>
        <dbReference type="Pfam" id="PF16158"/>
    </source>
</evidence>
<keyword evidence="3" id="KW-1185">Reference proteome</keyword>
<name>A0A7Y9LVT4_9MICC</name>
<dbReference type="PANTHER" id="PTHR20930:SF0">
    <property type="entry name" value="PROTEIN ILRUN"/>
    <property type="match status" value="1"/>
</dbReference>
<evidence type="ECO:0000313" key="2">
    <source>
        <dbReference type="EMBL" id="NYE96538.1"/>
    </source>
</evidence>
<comment type="caution">
    <text evidence="2">The sequence shown here is derived from an EMBL/GenBank/DDBJ whole genome shotgun (WGS) entry which is preliminary data.</text>
</comment>
<protein>
    <recommendedName>
        <fullName evidence="1">Nbr1 FW domain-containing protein</fullName>
    </recommendedName>
</protein>